<feature type="modified residue" description="4-aspartylphosphate" evidence="3">
    <location>
        <position position="57"/>
    </location>
</feature>
<keyword evidence="6" id="KW-1185">Reference proteome</keyword>
<comment type="caution">
    <text evidence="5">The sequence shown here is derived from an EMBL/GenBank/DDBJ whole genome shotgun (WGS) entry which is preliminary data.</text>
</comment>
<dbReference type="PROSITE" id="PS50110">
    <property type="entry name" value="RESPONSE_REGULATORY"/>
    <property type="match status" value="1"/>
</dbReference>
<dbReference type="PANTHER" id="PTHR45339:SF1">
    <property type="entry name" value="HYBRID SIGNAL TRANSDUCTION HISTIDINE KINASE J"/>
    <property type="match status" value="1"/>
</dbReference>
<feature type="domain" description="Response regulatory" evidence="4">
    <location>
        <begin position="7"/>
        <end position="124"/>
    </location>
</feature>
<evidence type="ECO:0000259" key="4">
    <source>
        <dbReference type="PROSITE" id="PS50110"/>
    </source>
</evidence>
<keyword evidence="2" id="KW-0902">Two-component regulatory system</keyword>
<evidence type="ECO:0000313" key="5">
    <source>
        <dbReference type="EMBL" id="TKC12523.1"/>
    </source>
</evidence>
<dbReference type="RefSeq" id="WP_136838643.1">
    <property type="nucleotide sequence ID" value="NZ_SWBR01000001.1"/>
</dbReference>
<dbReference type="GO" id="GO:0000160">
    <property type="term" value="P:phosphorelay signal transduction system"/>
    <property type="evidence" value="ECO:0007669"/>
    <property type="project" value="UniProtKB-KW"/>
</dbReference>
<dbReference type="InterPro" id="IPR011006">
    <property type="entry name" value="CheY-like_superfamily"/>
</dbReference>
<name>A0A4U1CUQ8_9SPHI</name>
<dbReference type="SMART" id="SM00448">
    <property type="entry name" value="REC"/>
    <property type="match status" value="1"/>
</dbReference>
<keyword evidence="1 3" id="KW-0597">Phosphoprotein</keyword>
<dbReference type="Gene3D" id="3.40.50.2300">
    <property type="match status" value="1"/>
</dbReference>
<dbReference type="Pfam" id="PF00072">
    <property type="entry name" value="Response_reg"/>
    <property type="match status" value="1"/>
</dbReference>
<gene>
    <name evidence="5" type="ORF">FA048_02585</name>
</gene>
<evidence type="ECO:0000256" key="1">
    <source>
        <dbReference type="ARBA" id="ARBA00022553"/>
    </source>
</evidence>
<evidence type="ECO:0000256" key="3">
    <source>
        <dbReference type="PROSITE-ProRule" id="PRU00169"/>
    </source>
</evidence>
<sequence length="124" mass="13697">MEVKAKKILIIDDDSRNIFALTAVLKAKKYTCLSANSAQQGFDIIANDQEIGVVLMDMMMPDMDGYQAMNKMQNHPEMKAIPVIAVTAQAMVGDKERCLNAGAAGYISKPVNVDDLVYQLNHYI</sequence>
<dbReference type="Proteomes" id="UP000309488">
    <property type="component" value="Unassembled WGS sequence"/>
</dbReference>
<evidence type="ECO:0000313" key="6">
    <source>
        <dbReference type="Proteomes" id="UP000309488"/>
    </source>
</evidence>
<dbReference type="EMBL" id="SWBR01000001">
    <property type="protein sequence ID" value="TKC12523.1"/>
    <property type="molecule type" value="Genomic_DNA"/>
</dbReference>
<dbReference type="InterPro" id="IPR001789">
    <property type="entry name" value="Sig_transdc_resp-reg_receiver"/>
</dbReference>
<dbReference type="OrthoDB" id="9796457at2"/>
<evidence type="ECO:0000256" key="2">
    <source>
        <dbReference type="ARBA" id="ARBA00023012"/>
    </source>
</evidence>
<dbReference type="PANTHER" id="PTHR45339">
    <property type="entry name" value="HYBRID SIGNAL TRANSDUCTION HISTIDINE KINASE J"/>
    <property type="match status" value="1"/>
</dbReference>
<accession>A0A4U1CUQ8</accession>
<protein>
    <submittedName>
        <fullName evidence="5">Response regulator</fullName>
    </submittedName>
</protein>
<dbReference type="AlphaFoldDB" id="A0A4U1CUQ8"/>
<proteinExistence type="predicted"/>
<organism evidence="5 6">
    <name type="scientific">Pedobacter polaris</name>
    <dbReference type="NCBI Taxonomy" id="2571273"/>
    <lineage>
        <taxon>Bacteria</taxon>
        <taxon>Pseudomonadati</taxon>
        <taxon>Bacteroidota</taxon>
        <taxon>Sphingobacteriia</taxon>
        <taxon>Sphingobacteriales</taxon>
        <taxon>Sphingobacteriaceae</taxon>
        <taxon>Pedobacter</taxon>
    </lineage>
</organism>
<dbReference type="SUPFAM" id="SSF52172">
    <property type="entry name" value="CheY-like"/>
    <property type="match status" value="1"/>
</dbReference>
<reference evidence="5 6" key="1">
    <citation type="submission" date="2019-04" db="EMBL/GenBank/DDBJ databases">
        <title>Pedobacter sp. RP-3-22 sp. nov., isolated from Arctic soil.</title>
        <authorList>
            <person name="Dahal R.H."/>
            <person name="Kim D.-U."/>
        </authorList>
    </citation>
    <scope>NUCLEOTIDE SEQUENCE [LARGE SCALE GENOMIC DNA]</scope>
    <source>
        <strain evidence="5 6">RP-3-22</strain>
    </source>
</reference>